<dbReference type="EMBL" id="RZGK01000012">
    <property type="protein sequence ID" value="KAF9695266.1"/>
    <property type="molecule type" value="Genomic_DNA"/>
</dbReference>
<dbReference type="CDD" id="cd00519">
    <property type="entry name" value="Lipase_3"/>
    <property type="match status" value="1"/>
</dbReference>
<dbReference type="Gene3D" id="3.40.50.1820">
    <property type="entry name" value="alpha/beta hydrolase"/>
    <property type="match status" value="1"/>
</dbReference>
<feature type="signal peptide" evidence="3">
    <location>
        <begin position="1"/>
        <end position="18"/>
    </location>
</feature>
<protein>
    <recommendedName>
        <fullName evidence="4">Fungal lipase-type domain-containing protein</fullName>
    </recommendedName>
</protein>
<accession>A0A8H7J142</accession>
<dbReference type="InterPro" id="IPR002921">
    <property type="entry name" value="Fungal_lipase-type"/>
</dbReference>
<evidence type="ECO:0000256" key="2">
    <source>
        <dbReference type="ARBA" id="ARBA00022801"/>
    </source>
</evidence>
<organism evidence="5 6">
    <name type="scientific">Ascochyta lentis</name>
    <dbReference type="NCBI Taxonomy" id="205686"/>
    <lineage>
        <taxon>Eukaryota</taxon>
        <taxon>Fungi</taxon>
        <taxon>Dikarya</taxon>
        <taxon>Ascomycota</taxon>
        <taxon>Pezizomycotina</taxon>
        <taxon>Dothideomycetes</taxon>
        <taxon>Pleosporomycetidae</taxon>
        <taxon>Pleosporales</taxon>
        <taxon>Pleosporineae</taxon>
        <taxon>Didymellaceae</taxon>
        <taxon>Ascochyta</taxon>
    </lineage>
</organism>
<evidence type="ECO:0000256" key="3">
    <source>
        <dbReference type="SAM" id="SignalP"/>
    </source>
</evidence>
<dbReference type="Proteomes" id="UP000651452">
    <property type="component" value="Unassembled WGS sequence"/>
</dbReference>
<dbReference type="Pfam" id="PF01764">
    <property type="entry name" value="Lipase_3"/>
    <property type="match status" value="1"/>
</dbReference>
<feature type="domain" description="Fungal lipase-type" evidence="4">
    <location>
        <begin position="99"/>
        <end position="239"/>
    </location>
</feature>
<keyword evidence="2" id="KW-0378">Hydrolase</keyword>
<dbReference type="SUPFAM" id="SSF53474">
    <property type="entry name" value="alpha/beta-Hydrolases"/>
    <property type="match status" value="1"/>
</dbReference>
<evidence type="ECO:0000313" key="6">
    <source>
        <dbReference type="Proteomes" id="UP000651452"/>
    </source>
</evidence>
<dbReference type="PANTHER" id="PTHR46640:SF1">
    <property type="entry name" value="FUNGAL LIPASE-LIKE DOMAIN-CONTAINING PROTEIN-RELATED"/>
    <property type="match status" value="1"/>
</dbReference>
<dbReference type="PANTHER" id="PTHR46640">
    <property type="entry name" value="TRIACYLGLYCEROL LIPASE, PUTATIVE (AFU_ORTHOLOGUE AFUA_6G06510)-RELATED"/>
    <property type="match status" value="1"/>
</dbReference>
<comment type="caution">
    <text evidence="5">The sequence shown here is derived from an EMBL/GenBank/DDBJ whole genome shotgun (WGS) entry which is preliminary data.</text>
</comment>
<name>A0A8H7J142_9PLEO</name>
<evidence type="ECO:0000259" key="4">
    <source>
        <dbReference type="Pfam" id="PF01764"/>
    </source>
</evidence>
<keyword evidence="6" id="KW-1185">Reference proteome</keyword>
<dbReference type="InterPro" id="IPR029058">
    <property type="entry name" value="AB_hydrolase_fold"/>
</dbReference>
<reference evidence="5" key="1">
    <citation type="submission" date="2018-12" db="EMBL/GenBank/DDBJ databases">
        <authorList>
            <person name="Syme R.A."/>
            <person name="Farfan-Caceres L."/>
            <person name="Lichtenzveig J."/>
        </authorList>
    </citation>
    <scope>NUCLEOTIDE SEQUENCE</scope>
    <source>
        <strain evidence="5">Al4</strain>
    </source>
</reference>
<dbReference type="OrthoDB" id="426718at2759"/>
<reference evidence="5" key="2">
    <citation type="submission" date="2020-09" db="EMBL/GenBank/DDBJ databases">
        <title>Reference genome assembly for Australian Ascochyta lentis isolate Al4.</title>
        <authorList>
            <person name="Lee R.C."/>
            <person name="Farfan-Caceres L.M."/>
            <person name="Debler J.W."/>
            <person name="Williams A.H."/>
            <person name="Henares B.M."/>
        </authorList>
    </citation>
    <scope>NUCLEOTIDE SEQUENCE</scope>
    <source>
        <strain evidence="5">Al4</strain>
    </source>
</reference>
<dbReference type="GO" id="GO:0016787">
    <property type="term" value="F:hydrolase activity"/>
    <property type="evidence" value="ECO:0007669"/>
    <property type="project" value="UniProtKB-KW"/>
</dbReference>
<dbReference type="AlphaFoldDB" id="A0A8H7J142"/>
<evidence type="ECO:0000313" key="5">
    <source>
        <dbReference type="EMBL" id="KAF9695266.1"/>
    </source>
</evidence>
<evidence type="ECO:0000256" key="1">
    <source>
        <dbReference type="ARBA" id="ARBA00022729"/>
    </source>
</evidence>
<dbReference type="GO" id="GO:0006629">
    <property type="term" value="P:lipid metabolic process"/>
    <property type="evidence" value="ECO:0007669"/>
    <property type="project" value="InterPro"/>
</dbReference>
<dbReference type="InterPro" id="IPR051299">
    <property type="entry name" value="AB_hydrolase_lip/est"/>
</dbReference>
<sequence length="307" mass="32529">MKTVNVALAAIVAPLALGLPTELSGRQAAQPRVRIDPALYPLLQRYTKFAVASLATFTFNLGTCPSPPFKSTLVKTIANLVTDTQAAIFKDANAKELILSFPGTASVQDFVTDFAFIPLNQSTASGCADCRVHGGFYVAWRSIADEVIAALADLRAKNPGYSTIITGHSLGGAIATLAYTDLKASGLPVKTAYTMGAPCVGNPAYADFTDRLSGASDSNLGTLIRITHNTDGVPGLPSQAMGFQHTRTEIYELDNAARTQSPELTFRCFGQEAADCNRGTAMGFINQDHLMYTGVQMTNGATCQSTD</sequence>
<proteinExistence type="predicted"/>
<gene>
    <name evidence="5" type="ORF">EKO04_006714</name>
</gene>
<feature type="chain" id="PRO_5034604495" description="Fungal lipase-type domain-containing protein" evidence="3">
    <location>
        <begin position="19"/>
        <end position="307"/>
    </location>
</feature>
<keyword evidence="1 3" id="KW-0732">Signal</keyword>